<dbReference type="Proteomes" id="UP001242313">
    <property type="component" value="Unassembled WGS sequence"/>
</dbReference>
<comment type="caution">
    <text evidence="1">The sequence shown here is derived from an EMBL/GenBank/DDBJ whole genome shotgun (WGS) entry which is preliminary data.</text>
</comment>
<evidence type="ECO:0000313" key="1">
    <source>
        <dbReference type="EMBL" id="MDQ0412627.1"/>
    </source>
</evidence>
<organism evidence="1 2">
    <name type="scientific">Mesobacillus stamsii</name>
    <dbReference type="NCBI Taxonomy" id="225347"/>
    <lineage>
        <taxon>Bacteria</taxon>
        <taxon>Bacillati</taxon>
        <taxon>Bacillota</taxon>
        <taxon>Bacilli</taxon>
        <taxon>Bacillales</taxon>
        <taxon>Bacillaceae</taxon>
        <taxon>Mesobacillus</taxon>
    </lineage>
</organism>
<proteinExistence type="predicted"/>
<evidence type="ECO:0000313" key="2">
    <source>
        <dbReference type="Proteomes" id="UP001242313"/>
    </source>
</evidence>
<name>A0ABU0FRT4_9BACI</name>
<keyword evidence="2" id="KW-1185">Reference proteome</keyword>
<evidence type="ECO:0008006" key="3">
    <source>
        <dbReference type="Google" id="ProtNLM"/>
    </source>
</evidence>
<sequence length="31" mass="3512">MQISDKARDILKEILAERKAEGIRVYFGGFG</sequence>
<gene>
    <name evidence="1" type="ORF">J2S25_000807</name>
</gene>
<accession>A0ABU0FRT4</accession>
<protein>
    <recommendedName>
        <fullName evidence="3">Nucleotidyltransferase</fullName>
    </recommendedName>
</protein>
<dbReference type="EMBL" id="JAUSUN010000004">
    <property type="protein sequence ID" value="MDQ0412627.1"/>
    <property type="molecule type" value="Genomic_DNA"/>
</dbReference>
<reference evidence="1 2" key="1">
    <citation type="submission" date="2023-07" db="EMBL/GenBank/DDBJ databases">
        <title>Genomic Encyclopedia of Type Strains, Phase IV (KMG-IV): sequencing the most valuable type-strain genomes for metagenomic binning, comparative biology and taxonomic classification.</title>
        <authorList>
            <person name="Goeker M."/>
        </authorList>
    </citation>
    <scope>NUCLEOTIDE SEQUENCE [LARGE SCALE GENOMIC DNA]</scope>
    <source>
        <strain evidence="1 2">DSM 19598</strain>
    </source>
</reference>